<dbReference type="NCBIfam" id="TIGR00830">
    <property type="entry name" value="PTBA"/>
    <property type="match status" value="1"/>
</dbReference>
<evidence type="ECO:0000256" key="5">
    <source>
        <dbReference type="ARBA" id="ARBA00022683"/>
    </source>
</evidence>
<evidence type="ECO:0000313" key="9">
    <source>
        <dbReference type="Proteomes" id="UP001230220"/>
    </source>
</evidence>
<evidence type="ECO:0000259" key="7">
    <source>
        <dbReference type="PROSITE" id="PS51093"/>
    </source>
</evidence>
<dbReference type="EMBL" id="JAUSUR010000003">
    <property type="protein sequence ID" value="MDQ0361416.1"/>
    <property type="molecule type" value="Genomic_DNA"/>
</dbReference>
<keyword evidence="2" id="KW-0813">Transport</keyword>
<organism evidence="8 9">
    <name type="scientific">Breznakia pachnodae</name>
    <dbReference type="NCBI Taxonomy" id="265178"/>
    <lineage>
        <taxon>Bacteria</taxon>
        <taxon>Bacillati</taxon>
        <taxon>Bacillota</taxon>
        <taxon>Erysipelotrichia</taxon>
        <taxon>Erysipelotrichales</taxon>
        <taxon>Erysipelotrichaceae</taxon>
        <taxon>Breznakia</taxon>
    </lineage>
</organism>
<evidence type="ECO:0000256" key="1">
    <source>
        <dbReference type="ARBA" id="ARBA00004496"/>
    </source>
</evidence>
<keyword evidence="6" id="KW-0418">Kinase</keyword>
<comment type="caution">
    <text evidence="8">The sequence shown here is derived from an EMBL/GenBank/DDBJ whole genome shotgun (WGS) entry which is preliminary data.</text>
</comment>
<reference evidence="8 9" key="1">
    <citation type="submission" date="2023-07" db="EMBL/GenBank/DDBJ databases">
        <title>Genomic Encyclopedia of Type Strains, Phase IV (KMG-IV): sequencing the most valuable type-strain genomes for metagenomic binning, comparative biology and taxonomic classification.</title>
        <authorList>
            <person name="Goeker M."/>
        </authorList>
    </citation>
    <scope>NUCLEOTIDE SEQUENCE [LARGE SCALE GENOMIC DNA]</scope>
    <source>
        <strain evidence="8 9">DSM 16784</strain>
    </source>
</reference>
<proteinExistence type="predicted"/>
<comment type="subcellular location">
    <subcellularLocation>
        <location evidence="1">Cytoplasm</location>
    </subcellularLocation>
</comment>
<dbReference type="InterPro" id="IPR011055">
    <property type="entry name" value="Dup_hybrid_motif"/>
</dbReference>
<sequence length="163" mass="17931">MFNIFKKKEKEIDEKLYSPVSGEMISIEDVPDKVFNSKMMGDGVGFKYEGAEVVAPCDGTLTMIANTKHAFGITMENGAEVLIHIGLDTVEFQGEGFEILTPQGSKVKKGTPIIRIDHDFMKEKGVDLTTPLVITNTASYDITPLKEIGKVTVGDAIFELKQK</sequence>
<dbReference type="Pfam" id="PF00358">
    <property type="entry name" value="PTS_EIIA_1"/>
    <property type="match status" value="1"/>
</dbReference>
<evidence type="ECO:0000256" key="6">
    <source>
        <dbReference type="ARBA" id="ARBA00022777"/>
    </source>
</evidence>
<gene>
    <name evidence="8" type="ORF">J2S15_002163</name>
</gene>
<name>A0ABU0E3W8_9FIRM</name>
<evidence type="ECO:0000256" key="4">
    <source>
        <dbReference type="ARBA" id="ARBA00022679"/>
    </source>
</evidence>
<dbReference type="SUPFAM" id="SSF51261">
    <property type="entry name" value="Duplicated hybrid motif"/>
    <property type="match status" value="1"/>
</dbReference>
<keyword evidence="3" id="KW-0762">Sugar transport</keyword>
<dbReference type="PANTHER" id="PTHR45008">
    <property type="entry name" value="PTS SYSTEM GLUCOSE-SPECIFIC EIIA COMPONENT"/>
    <property type="match status" value="1"/>
</dbReference>
<dbReference type="InterPro" id="IPR001127">
    <property type="entry name" value="PTS_EIIA_1_perm"/>
</dbReference>
<dbReference type="RefSeq" id="WP_307408118.1">
    <property type="nucleotide sequence ID" value="NZ_JAUSUR010000003.1"/>
</dbReference>
<keyword evidence="4" id="KW-0808">Transferase</keyword>
<evidence type="ECO:0000313" key="8">
    <source>
        <dbReference type="EMBL" id="MDQ0361416.1"/>
    </source>
</evidence>
<dbReference type="PROSITE" id="PS51093">
    <property type="entry name" value="PTS_EIIA_TYPE_1"/>
    <property type="match status" value="1"/>
</dbReference>
<dbReference type="Proteomes" id="UP001230220">
    <property type="component" value="Unassembled WGS sequence"/>
</dbReference>
<dbReference type="PANTHER" id="PTHR45008:SF1">
    <property type="entry name" value="PTS SYSTEM GLUCOSE-SPECIFIC EIIA COMPONENT"/>
    <property type="match status" value="1"/>
</dbReference>
<dbReference type="Gene3D" id="2.70.70.10">
    <property type="entry name" value="Glucose Permease (Domain IIA)"/>
    <property type="match status" value="1"/>
</dbReference>
<keyword evidence="5" id="KW-0598">Phosphotransferase system</keyword>
<accession>A0ABU0E3W8</accession>
<evidence type="ECO:0000256" key="2">
    <source>
        <dbReference type="ARBA" id="ARBA00022448"/>
    </source>
</evidence>
<evidence type="ECO:0000256" key="3">
    <source>
        <dbReference type="ARBA" id="ARBA00022597"/>
    </source>
</evidence>
<dbReference type="PROSITE" id="PS00371">
    <property type="entry name" value="PTS_EIIA_TYPE_1_HIS"/>
    <property type="match status" value="1"/>
</dbReference>
<dbReference type="InterPro" id="IPR050890">
    <property type="entry name" value="PTS_EIIA_component"/>
</dbReference>
<protein>
    <submittedName>
        <fullName evidence="8">Glucose-specific phosphotransferase system IIA component</fullName>
    </submittedName>
</protein>
<feature type="domain" description="PTS EIIA type-1" evidence="7">
    <location>
        <begin position="32"/>
        <end position="136"/>
    </location>
</feature>
<keyword evidence="9" id="KW-1185">Reference proteome</keyword>